<comment type="function">
    <text evidence="9">Catalyzes an amino-pyrimidine hydrolysis reaction at the C5' of the pyrimidine moiety of thiamine compounds, a reaction that is part of a thiamine salvage pathway.</text>
</comment>
<evidence type="ECO:0000256" key="2">
    <source>
        <dbReference type="ARBA" id="ARBA00004948"/>
    </source>
</evidence>
<evidence type="ECO:0000256" key="6">
    <source>
        <dbReference type="ARBA" id="ARBA00013647"/>
    </source>
</evidence>
<dbReference type="Gene3D" id="1.20.910.10">
    <property type="entry name" value="Heme oxygenase-like"/>
    <property type="match status" value="1"/>
</dbReference>
<dbReference type="SUPFAM" id="SSF48613">
    <property type="entry name" value="Heme oxygenase-like"/>
    <property type="match status" value="1"/>
</dbReference>
<evidence type="ECO:0000256" key="9">
    <source>
        <dbReference type="RuleBase" id="RU363093"/>
    </source>
</evidence>
<organism evidence="11 12">
    <name type="scientific">Exiguobacterium antarcticum</name>
    <dbReference type="NCBI Taxonomy" id="132920"/>
    <lineage>
        <taxon>Bacteria</taxon>
        <taxon>Bacillati</taxon>
        <taxon>Bacillota</taxon>
        <taxon>Bacilli</taxon>
        <taxon>Bacillales</taxon>
        <taxon>Bacillales Family XII. Incertae Sedis</taxon>
        <taxon>Exiguobacterium</taxon>
    </lineage>
</organism>
<dbReference type="NCBIfam" id="TIGR04306">
    <property type="entry name" value="salvage_TenA"/>
    <property type="match status" value="1"/>
</dbReference>
<sequence length="238" mass="27720">MTFSEEIRQAARRYWDSSFTHPFVTGIADGTLPEAKFRHYVLQDAYYLKHFAKIQARAASKAHDFATIAELAEHATSTYAAELSLHQSFFELLEISNDTLAEFEPAPTAYAYISHMHHASEGTLGETIAAILPCYWLYYEIGQQLQAATPASPIYQQWIETYSSEWFERVVFEQIDRLNDLAERASAEERERMKQHFVKSCYYELMFWQMGWTEETFEQTYRQTIETPSSTGKNRELN</sequence>
<gene>
    <name evidence="11" type="primary">tenA</name>
    <name evidence="11" type="ORF">QK289_10010</name>
</gene>
<evidence type="ECO:0000259" key="10">
    <source>
        <dbReference type="Pfam" id="PF03070"/>
    </source>
</evidence>
<comment type="caution">
    <text evidence="11">The sequence shown here is derived from an EMBL/GenBank/DDBJ whole genome shotgun (WGS) entry which is preliminary data.</text>
</comment>
<evidence type="ECO:0000256" key="3">
    <source>
        <dbReference type="ARBA" id="ARBA00010264"/>
    </source>
</evidence>
<evidence type="ECO:0000256" key="4">
    <source>
        <dbReference type="ARBA" id="ARBA00011881"/>
    </source>
</evidence>
<comment type="catalytic activity">
    <reaction evidence="8 9">
        <text>thiamine + H2O = 5-(2-hydroxyethyl)-4-methylthiazole + 4-amino-5-hydroxymethyl-2-methylpyrimidine + H(+)</text>
        <dbReference type="Rhea" id="RHEA:17509"/>
        <dbReference type="ChEBI" id="CHEBI:15377"/>
        <dbReference type="ChEBI" id="CHEBI:15378"/>
        <dbReference type="ChEBI" id="CHEBI:16892"/>
        <dbReference type="ChEBI" id="CHEBI:17957"/>
        <dbReference type="ChEBI" id="CHEBI:18385"/>
        <dbReference type="EC" id="3.5.99.2"/>
    </reaction>
</comment>
<dbReference type="InterPro" id="IPR016084">
    <property type="entry name" value="Haem_Oase-like_multi-hlx"/>
</dbReference>
<comment type="pathway">
    <text evidence="2 9">Cofactor biosynthesis; thiamine diphosphate biosynthesis.</text>
</comment>
<proteinExistence type="inferred from homology"/>
<dbReference type="InterPro" id="IPR027574">
    <property type="entry name" value="Thiaminase_II"/>
</dbReference>
<keyword evidence="7 9" id="KW-0784">Thiamine biosynthesis</keyword>
<protein>
    <recommendedName>
        <fullName evidence="6 9">Aminopyrimidine aminohydrolase</fullName>
        <ecNumber evidence="5 9">3.5.99.2</ecNumber>
    </recommendedName>
</protein>
<dbReference type="Proteomes" id="UP001243286">
    <property type="component" value="Unassembled WGS sequence"/>
</dbReference>
<dbReference type="RefSeq" id="WP_034774552.1">
    <property type="nucleotide sequence ID" value="NZ_JANJYY010000011.1"/>
</dbReference>
<feature type="domain" description="Thiaminase-2/PQQC" evidence="10">
    <location>
        <begin position="9"/>
        <end position="213"/>
    </location>
</feature>
<evidence type="ECO:0000256" key="5">
    <source>
        <dbReference type="ARBA" id="ARBA00012684"/>
    </source>
</evidence>
<dbReference type="EMBL" id="JASBQV010000014">
    <property type="protein sequence ID" value="MDI3235342.1"/>
    <property type="molecule type" value="Genomic_DNA"/>
</dbReference>
<evidence type="ECO:0000256" key="1">
    <source>
        <dbReference type="ARBA" id="ARBA00001881"/>
    </source>
</evidence>
<comment type="subunit">
    <text evidence="4">Homotetramer.</text>
</comment>
<comment type="similarity">
    <text evidence="3 9">Belongs to the TenA family.</text>
</comment>
<dbReference type="PANTHER" id="PTHR43198:SF2">
    <property type="entry name" value="SI:CH1073-67J19.1-RELATED"/>
    <property type="match status" value="1"/>
</dbReference>
<keyword evidence="12" id="KW-1185">Reference proteome</keyword>
<dbReference type="InterPro" id="IPR050967">
    <property type="entry name" value="Thiamine_Salvage_TenA"/>
</dbReference>
<name>A0ABT6R322_9BACL</name>
<dbReference type="Pfam" id="PF03070">
    <property type="entry name" value="TENA_THI-4"/>
    <property type="match status" value="1"/>
</dbReference>
<dbReference type="CDD" id="cd19364">
    <property type="entry name" value="TenA_C_BsTenA-like"/>
    <property type="match status" value="1"/>
</dbReference>
<accession>A0ABT6R322</accession>
<evidence type="ECO:0000313" key="12">
    <source>
        <dbReference type="Proteomes" id="UP001243286"/>
    </source>
</evidence>
<dbReference type="EC" id="3.5.99.2" evidence="5 9"/>
<comment type="catalytic activity">
    <reaction evidence="1 9">
        <text>4-amino-5-aminomethyl-2-methylpyrimidine + H2O = 4-amino-5-hydroxymethyl-2-methylpyrimidine + NH4(+)</text>
        <dbReference type="Rhea" id="RHEA:31799"/>
        <dbReference type="ChEBI" id="CHEBI:15377"/>
        <dbReference type="ChEBI" id="CHEBI:16892"/>
        <dbReference type="ChEBI" id="CHEBI:28938"/>
        <dbReference type="ChEBI" id="CHEBI:63416"/>
        <dbReference type="EC" id="3.5.99.2"/>
    </reaction>
</comment>
<evidence type="ECO:0000256" key="7">
    <source>
        <dbReference type="ARBA" id="ARBA00022977"/>
    </source>
</evidence>
<evidence type="ECO:0000256" key="8">
    <source>
        <dbReference type="ARBA" id="ARBA00048337"/>
    </source>
</evidence>
<dbReference type="InterPro" id="IPR004305">
    <property type="entry name" value="Thiaminase-2/PQQC"/>
</dbReference>
<dbReference type="PANTHER" id="PTHR43198">
    <property type="entry name" value="BIFUNCTIONAL TH2 PROTEIN"/>
    <property type="match status" value="1"/>
</dbReference>
<reference evidence="11 12" key="1">
    <citation type="submission" date="2023-04" db="EMBL/GenBank/DDBJ databases">
        <title>Antarctic isolates genomes.</title>
        <authorList>
            <person name="Dimov S.G."/>
        </authorList>
    </citation>
    <scope>NUCLEOTIDE SEQUENCE [LARGE SCALE GENOMIC DNA]</scope>
    <source>
        <strain evidence="11 12">AL19</strain>
    </source>
</reference>
<keyword evidence="9" id="KW-0378">Hydrolase</keyword>
<evidence type="ECO:0000313" key="11">
    <source>
        <dbReference type="EMBL" id="MDI3235342.1"/>
    </source>
</evidence>